<feature type="compositionally biased region" description="Pro residues" evidence="5">
    <location>
        <begin position="1190"/>
        <end position="1224"/>
    </location>
</feature>
<feature type="region of interest" description="Disordered" evidence="5">
    <location>
        <begin position="480"/>
        <end position="526"/>
    </location>
</feature>
<feature type="compositionally biased region" description="Polar residues" evidence="5">
    <location>
        <begin position="1310"/>
        <end position="1320"/>
    </location>
</feature>
<evidence type="ECO:0000259" key="6">
    <source>
        <dbReference type="PROSITE" id="PS51805"/>
    </source>
</evidence>
<feature type="compositionally biased region" description="Polar residues" evidence="5">
    <location>
        <begin position="1113"/>
        <end position="1124"/>
    </location>
</feature>
<accession>A0ABM3EXX0</accession>
<feature type="compositionally biased region" description="Basic residues" evidence="5">
    <location>
        <begin position="1847"/>
        <end position="1862"/>
    </location>
</feature>
<evidence type="ECO:0000256" key="4">
    <source>
        <dbReference type="ARBA" id="ARBA00022833"/>
    </source>
</evidence>
<feature type="compositionally biased region" description="Basic and acidic residues" evidence="5">
    <location>
        <begin position="741"/>
        <end position="751"/>
    </location>
</feature>
<feature type="compositionally biased region" description="Basic residues" evidence="5">
    <location>
        <begin position="1873"/>
        <end position="1883"/>
    </location>
</feature>
<feature type="region of interest" description="Disordered" evidence="5">
    <location>
        <begin position="2148"/>
        <end position="2170"/>
    </location>
</feature>
<feature type="region of interest" description="Disordered" evidence="5">
    <location>
        <begin position="1094"/>
        <end position="1737"/>
    </location>
</feature>
<feature type="compositionally biased region" description="Basic and acidic residues" evidence="5">
    <location>
        <begin position="670"/>
        <end position="711"/>
    </location>
</feature>
<dbReference type="PANTHER" id="PTHR14955:SF6">
    <property type="entry name" value="RETINOIC ACID-INDUCED PROTEIN 1"/>
    <property type="match status" value="1"/>
</dbReference>
<dbReference type="InterPro" id="IPR034732">
    <property type="entry name" value="EPHD"/>
</dbReference>
<feature type="compositionally biased region" description="Basic and acidic residues" evidence="5">
    <location>
        <begin position="1"/>
        <end position="10"/>
    </location>
</feature>
<feature type="compositionally biased region" description="Low complexity" evidence="5">
    <location>
        <begin position="1808"/>
        <end position="1828"/>
    </location>
</feature>
<feature type="region of interest" description="Disordered" evidence="5">
    <location>
        <begin position="575"/>
        <end position="657"/>
    </location>
</feature>
<feature type="region of interest" description="Disordered" evidence="5">
    <location>
        <begin position="344"/>
        <end position="436"/>
    </location>
</feature>
<feature type="compositionally biased region" description="Basic and acidic residues" evidence="5">
    <location>
        <begin position="1294"/>
        <end position="1308"/>
    </location>
</feature>
<feature type="compositionally biased region" description="Polar residues" evidence="5">
    <location>
        <begin position="307"/>
        <end position="317"/>
    </location>
</feature>
<feature type="region of interest" description="Disordered" evidence="5">
    <location>
        <begin position="1906"/>
        <end position="1934"/>
    </location>
</feature>
<feature type="compositionally biased region" description="Basic residues" evidence="5">
    <location>
        <begin position="1558"/>
        <end position="1570"/>
    </location>
</feature>
<dbReference type="RefSeq" id="XP_045575918.1">
    <property type="nucleotide sequence ID" value="XM_045719962.1"/>
</dbReference>
<proteinExistence type="predicted"/>
<keyword evidence="4" id="KW-0862">Zinc</keyword>
<feature type="compositionally biased region" description="Basic and acidic residues" evidence="5">
    <location>
        <begin position="1912"/>
        <end position="1923"/>
    </location>
</feature>
<name>A0ABM3EXX0_SALSA</name>
<feature type="compositionally biased region" description="Polar residues" evidence="5">
    <location>
        <begin position="264"/>
        <end position="275"/>
    </location>
</feature>
<feature type="compositionally biased region" description="Polar residues" evidence="5">
    <location>
        <begin position="415"/>
        <end position="435"/>
    </location>
</feature>
<gene>
    <name evidence="8" type="primary">LOC106606591</name>
</gene>
<feature type="compositionally biased region" description="Low complexity" evidence="5">
    <location>
        <begin position="1490"/>
        <end position="1499"/>
    </location>
</feature>
<feature type="compositionally biased region" description="Gly residues" evidence="5">
    <location>
        <begin position="88"/>
        <end position="105"/>
    </location>
</feature>
<feature type="compositionally biased region" description="Acidic residues" evidence="5">
    <location>
        <begin position="832"/>
        <end position="842"/>
    </location>
</feature>
<feature type="region of interest" description="Disordered" evidence="5">
    <location>
        <begin position="741"/>
        <end position="1082"/>
    </location>
</feature>
<feature type="compositionally biased region" description="Polar residues" evidence="5">
    <location>
        <begin position="1262"/>
        <end position="1273"/>
    </location>
</feature>
<keyword evidence="1" id="KW-0597">Phosphoprotein</keyword>
<feature type="compositionally biased region" description="Gly residues" evidence="5">
    <location>
        <begin position="506"/>
        <end position="518"/>
    </location>
</feature>
<dbReference type="SMART" id="SM00249">
    <property type="entry name" value="PHD"/>
    <property type="match status" value="1"/>
</dbReference>
<feature type="compositionally biased region" description="Basic and acidic residues" evidence="5">
    <location>
        <begin position="1052"/>
        <end position="1065"/>
    </location>
</feature>
<dbReference type="Gene3D" id="3.30.40.10">
    <property type="entry name" value="Zinc/RING finger domain, C3HC4 (zinc finger)"/>
    <property type="match status" value="1"/>
</dbReference>
<dbReference type="Pfam" id="PF13832">
    <property type="entry name" value="zf-HC5HC2H_2"/>
    <property type="match status" value="1"/>
</dbReference>
<feature type="compositionally biased region" description="Polar residues" evidence="5">
    <location>
        <begin position="2061"/>
        <end position="2077"/>
    </location>
</feature>
<feature type="compositionally biased region" description="Low complexity" evidence="5">
    <location>
        <begin position="1410"/>
        <end position="1481"/>
    </location>
</feature>
<feature type="region of interest" description="Disordered" evidence="5">
    <location>
        <begin position="1"/>
        <end position="249"/>
    </location>
</feature>
<feature type="region of interest" description="Disordered" evidence="5">
    <location>
        <begin position="669"/>
        <end position="716"/>
    </location>
</feature>
<feature type="compositionally biased region" description="Polar residues" evidence="5">
    <location>
        <begin position="902"/>
        <end position="912"/>
    </location>
</feature>
<feature type="compositionally biased region" description="Basic residues" evidence="5">
    <location>
        <begin position="1037"/>
        <end position="1048"/>
    </location>
</feature>
<keyword evidence="3" id="KW-0863">Zinc-finger</keyword>
<feature type="compositionally biased region" description="Polar residues" evidence="5">
    <location>
        <begin position="290"/>
        <end position="299"/>
    </location>
</feature>
<feature type="region of interest" description="Disordered" evidence="5">
    <location>
        <begin position="262"/>
        <end position="329"/>
    </location>
</feature>
<sequence>MQSFSRERSGFHGNQPCYQQEHHELSRLESYRQHPHHGQTRQVYEAHALATATGMPPAGPGAGPGPGSGPIPGPKDCYSQQAYPGYPQGNGGGVGGGGVGGGGGSTPHDKKAYSGGSQGPPPTPQHMQAGGYSNHMGPGGYPAQYMSEGHLQQSKWDDPVQLAQYEQEMVGRMEPGPPGSSQYLDQNMLAHSQSQCHQTHQASAPVYTSPHHQPHPANPGQSSLMYPQSQLHYPQHPPSPSPSSSSYMEKCSPMPHCYKGYSMPPSSQYTRQMGSHSGLKQGGYRPPPQNSYSYQQTPSRGGYEPQPTLQGMPTPQETHPKYQHFSQPQQNYCLSELSVRSPEQYYQTCSPASSHSPARSVGRSPSYSSTPSPLMTNPESFQYSQPPMTPGAASSSSSSSAGLQDQGLLMPPRSHPSSSPNVAHPTPQHSYTQGVSMKERFSEKLLANPSLWSLNALTSQVENISNNVQQLLLSEAMVANKKGGKRSSIGSSGGSSSKKEEVYKGVPGGPEGQHGGGPMQDPYSTNQHQLIPMEMQEGGYSSSSDEQLERGYYYCGQGRSPAQAPNNAHLGLDTASSCSMTSPDDMSTRSGDSVSGLQSVASRDNMTPDPRSQGGHEPRQTPMKSVGDERSPVSVTIPSPMKQESQSPPDIQRLGLPLKENFEELAWTEKMADYEEDGVKKTSDSESDRRGSDNVTETSEKQEKWPEDEKGPTLYSKINKAVTEGKSYCYDENMYHKIQNKYDRGKGDSADKSPNLSDSIHTGDLGQKMKSEAFKSDSVSSVKTSPFISRGDLDQDQYLTEKEDSSENTSPTPRGEALDQRLSASEKRESREEEEEDEEEGEEERKQNSISPPLSAEEREGEESESLPSTEEVLNNRTSPQEEPSGELCSRTEGQSLAEPQPYSNTEPAETESQAAQPDATAAAAESPESGSAICDTPPQSHSAMMVFSALREIATPPAPSHTRDHIDRSDSNVLEPDSPQLPGKSILHSAPSWANTPPSPKKGDEDMEPGISCPSAVTPSAKPEPVATSAHPQAFGRKHGRGRRRLMHSGVEFRRQLSVEREGESAPSPPQKPCIPSSKSALFSDQIDMAAHQDIITTSETPKLLVEGSRSRMCTRSFNAQDTPSKDPQPPERRKPGRKPGSKPGPKPGPKSGLKPGPKPGLKPGPKPGSKPSLKPGPKPGLKPDSKPSPKPGLKPGPKPGPKPGLKPGPKPGPKPGLKPGPKPTEGAPRGRPRGTGSKLKLAQQEGPIQPITGDPGRGQKSLSINSQQVDGNQEVKAPGKDGKNMVLRSRKPPQDKLPKEKEKEQSEGILTQTLTGITKPNAVLQNEERTSIEPAIPVFPNQTDTSITDTSVTDTSKPDTSVTDTSKPDTSVTDTRVTDPSKTNISVTDTSKPDTSKPDNSVTDTSKTDTIATDVSVTDTSVTDTSVSDPNVTDTSVTDTSATDTSVTDNSLTDTCVTDTSVTDTSVTDTSKTDISISVAPPEKPKEPTVAVPLVTAPVPPLKRKPSPLPLELPVKKKRGPKPKPKQPQPETPQSDQANQANQPPLVKPKEMGVRGPKRRLKRGRRIKASLIAVLTKDNPPPTMTDGDVVSEIPSVPSQCPTKTKYLPPRKGRGLKYEAMVQKINSGTSSKKHPPTPQPESTEATVDEVTSKPVSLPISEESEAPVAVVSAPDVSREELAGDVWSSTGAQNTEQEGRVQQNTGEGVQREPLPSGVPDAAAACGANKPTRTKRRKWAMVESTDATVVAMETGSLIINTPRLAKQRAIKNNHEMHLKQRRRKRKGGQTPSEGPVADEEVETTTGDPQTETPADTALTTTPALPAGPGEITDSPQVIATEMIQPPPSKRGRKTASSPSKKRGRAPGEQQSSKPLRVHKKPGPKKGIKDAMEVIEAVVKAAGREARLKKKKWKKDSPVVSEEKQPEPSLKQVLSKTPKSRIKPSFCPYVRMDSSRDFTSLCTIVNRRDEELKMVLQKPRKKSPDKIKNPVTFAKAIPSSSAMLQGPLVNKTLIDRCLTCCLCGKPANYRELGDLCGPYFPEDSIPRKILSARHIETPRENQEKISSNSSIKEPTSSTPKSEGDPSSKMEVSKKVDMETVTKEGSSSSGGSHHHQPHPHHWRPRRAERALAEGGSTHRPTLRDRFRRMQKLQEERRAAEATASGQKGGNGGGGLLQRLQEEAEAKEHWAHENCAIWTNGIIMVAGRLYGLKEAVHTSTETSCSKCQRVGASISCCWKGCPHKYHYICAKEIGCMFQDDNFSLKCPKHEAL</sequence>
<feature type="compositionally biased region" description="Basic and acidic residues" evidence="5">
    <location>
        <begin position="2078"/>
        <end position="2098"/>
    </location>
</feature>
<dbReference type="GeneID" id="106606591"/>
<evidence type="ECO:0000313" key="7">
    <source>
        <dbReference type="Proteomes" id="UP001652741"/>
    </source>
</evidence>
<feature type="compositionally biased region" description="Polar residues" evidence="5">
    <location>
        <begin position="575"/>
        <end position="605"/>
    </location>
</feature>
<feature type="compositionally biased region" description="Polar residues" evidence="5">
    <location>
        <begin position="633"/>
        <end position="649"/>
    </location>
</feature>
<dbReference type="Proteomes" id="UP001652741">
    <property type="component" value="Chromosome ssa06"/>
</dbReference>
<feature type="compositionally biased region" description="Basic and acidic residues" evidence="5">
    <location>
        <begin position="20"/>
        <end position="32"/>
    </location>
</feature>
<dbReference type="InterPro" id="IPR001965">
    <property type="entry name" value="Znf_PHD"/>
</dbReference>
<dbReference type="PANTHER" id="PTHR14955">
    <property type="entry name" value="RETINOIC ACID INDUCED 1/TRANSCRIPTION FACTOR 20"/>
    <property type="match status" value="1"/>
</dbReference>
<feature type="compositionally biased region" description="Low complexity" evidence="5">
    <location>
        <begin position="392"/>
        <end position="401"/>
    </location>
</feature>
<feature type="compositionally biased region" description="Polar residues" evidence="5">
    <location>
        <begin position="1686"/>
        <end position="1706"/>
    </location>
</feature>
<feature type="compositionally biased region" description="Polar residues" evidence="5">
    <location>
        <begin position="872"/>
        <end position="882"/>
    </location>
</feature>
<organism evidence="7 8">
    <name type="scientific">Salmo salar</name>
    <name type="common">Atlantic salmon</name>
    <dbReference type="NCBI Taxonomy" id="8030"/>
    <lineage>
        <taxon>Eukaryota</taxon>
        <taxon>Metazoa</taxon>
        <taxon>Chordata</taxon>
        <taxon>Craniata</taxon>
        <taxon>Vertebrata</taxon>
        <taxon>Euteleostomi</taxon>
        <taxon>Actinopterygii</taxon>
        <taxon>Neopterygii</taxon>
        <taxon>Teleostei</taxon>
        <taxon>Protacanthopterygii</taxon>
        <taxon>Salmoniformes</taxon>
        <taxon>Salmonidae</taxon>
        <taxon>Salmoninae</taxon>
        <taxon>Salmo</taxon>
    </lineage>
</organism>
<dbReference type="InterPro" id="IPR013083">
    <property type="entry name" value="Znf_RING/FYVE/PHD"/>
</dbReference>
<evidence type="ECO:0000313" key="8">
    <source>
        <dbReference type="RefSeq" id="XP_045575918.1"/>
    </source>
</evidence>
<evidence type="ECO:0000256" key="5">
    <source>
        <dbReference type="SAM" id="MobiDB-lite"/>
    </source>
</evidence>
<feature type="region of interest" description="Disordered" evidence="5">
    <location>
        <begin position="1771"/>
        <end position="1886"/>
    </location>
</feature>
<feature type="compositionally biased region" description="Polar residues" evidence="5">
    <location>
        <begin position="1360"/>
        <end position="1392"/>
    </location>
</feature>
<dbReference type="PROSITE" id="PS51805">
    <property type="entry name" value="EPHD"/>
    <property type="match status" value="1"/>
</dbReference>
<feature type="region of interest" description="Disordered" evidence="5">
    <location>
        <begin position="2052"/>
        <end position="2122"/>
    </location>
</feature>
<feature type="compositionally biased region" description="Basic residues" evidence="5">
    <location>
        <begin position="1518"/>
        <end position="1527"/>
    </location>
</feature>
<reference evidence="8" key="1">
    <citation type="submission" date="2025-08" db="UniProtKB">
        <authorList>
            <consortium name="RefSeq"/>
        </authorList>
    </citation>
    <scope>IDENTIFICATION</scope>
</reference>
<feature type="compositionally biased region" description="Basic and acidic residues" evidence="5">
    <location>
        <begin position="962"/>
        <end position="971"/>
    </location>
</feature>
<feature type="compositionally biased region" description="Low complexity" evidence="5">
    <location>
        <begin position="913"/>
        <end position="933"/>
    </location>
</feature>
<keyword evidence="7" id="KW-1185">Reference proteome</keyword>
<feature type="compositionally biased region" description="Basic and acidic residues" evidence="5">
    <location>
        <begin position="816"/>
        <end position="831"/>
    </location>
</feature>
<keyword evidence="2" id="KW-0479">Metal-binding</keyword>
<feature type="compositionally biased region" description="Polar residues" evidence="5">
    <location>
        <begin position="179"/>
        <end position="202"/>
    </location>
</feature>
<dbReference type="InterPro" id="IPR052440">
    <property type="entry name" value="Trans_Reg/Chrom_Remod"/>
</dbReference>
<evidence type="ECO:0000256" key="3">
    <source>
        <dbReference type="ARBA" id="ARBA00022771"/>
    </source>
</evidence>
<evidence type="ECO:0000256" key="1">
    <source>
        <dbReference type="ARBA" id="ARBA00022553"/>
    </source>
</evidence>
<feature type="compositionally biased region" description="Low complexity" evidence="5">
    <location>
        <begin position="486"/>
        <end position="496"/>
    </location>
</feature>
<feature type="compositionally biased region" description="Low complexity" evidence="5">
    <location>
        <begin position="1345"/>
        <end position="1357"/>
    </location>
</feature>
<feature type="compositionally biased region" description="Polar residues" evidence="5">
    <location>
        <begin position="777"/>
        <end position="787"/>
    </location>
</feature>
<feature type="compositionally biased region" description="Polar residues" evidence="5">
    <location>
        <begin position="344"/>
        <end position="386"/>
    </location>
</feature>
<feature type="compositionally biased region" description="Basic residues" evidence="5">
    <location>
        <begin position="2108"/>
        <end position="2120"/>
    </location>
</feature>
<protein>
    <submittedName>
        <fullName evidence="8">Retinoic acid-induced protein 1-like</fullName>
    </submittedName>
</protein>
<feature type="domain" description="PHD-type" evidence="6">
    <location>
        <begin position="2158"/>
        <end position="2265"/>
    </location>
</feature>
<feature type="compositionally biased region" description="Pro residues" evidence="5">
    <location>
        <begin position="1158"/>
        <end position="1182"/>
    </location>
</feature>
<evidence type="ECO:0000256" key="2">
    <source>
        <dbReference type="ARBA" id="ARBA00022723"/>
    </source>
</evidence>